<reference evidence="2" key="1">
    <citation type="submission" date="2023-01" db="EMBL/GenBank/DDBJ databases">
        <title>Genome assembly of the deep-sea coral Lophelia pertusa.</title>
        <authorList>
            <person name="Herrera S."/>
            <person name="Cordes E."/>
        </authorList>
    </citation>
    <scope>NUCLEOTIDE SEQUENCE</scope>
    <source>
        <strain evidence="2">USNM1676648</strain>
        <tissue evidence="2">Polyp</tissue>
    </source>
</reference>
<keyword evidence="1" id="KW-1133">Transmembrane helix</keyword>
<organism evidence="2 3">
    <name type="scientific">Desmophyllum pertusum</name>
    <dbReference type="NCBI Taxonomy" id="174260"/>
    <lineage>
        <taxon>Eukaryota</taxon>
        <taxon>Metazoa</taxon>
        <taxon>Cnidaria</taxon>
        <taxon>Anthozoa</taxon>
        <taxon>Hexacorallia</taxon>
        <taxon>Scleractinia</taxon>
        <taxon>Caryophylliina</taxon>
        <taxon>Caryophylliidae</taxon>
        <taxon>Desmophyllum</taxon>
    </lineage>
</organism>
<comment type="caution">
    <text evidence="2">The sequence shown here is derived from an EMBL/GenBank/DDBJ whole genome shotgun (WGS) entry which is preliminary data.</text>
</comment>
<dbReference type="OrthoDB" id="5972340at2759"/>
<dbReference type="AlphaFoldDB" id="A0A9W9ZDR3"/>
<protein>
    <recommendedName>
        <fullName evidence="4">PNPLA domain-containing protein</fullName>
    </recommendedName>
</protein>
<name>A0A9W9ZDR3_9CNID</name>
<gene>
    <name evidence="2" type="ORF">OS493_012582</name>
</gene>
<keyword evidence="3" id="KW-1185">Reference proteome</keyword>
<dbReference type="SUPFAM" id="SSF52151">
    <property type="entry name" value="FabD/lysophospholipase-like"/>
    <property type="match status" value="1"/>
</dbReference>
<accession>A0A9W9ZDR3</accession>
<dbReference type="EMBL" id="MU826355">
    <property type="protein sequence ID" value="KAJ7379833.1"/>
    <property type="molecule type" value="Genomic_DNA"/>
</dbReference>
<keyword evidence="1" id="KW-0472">Membrane</keyword>
<keyword evidence="1" id="KW-0812">Transmembrane</keyword>
<dbReference type="Proteomes" id="UP001163046">
    <property type="component" value="Unassembled WGS sequence"/>
</dbReference>
<evidence type="ECO:0000256" key="1">
    <source>
        <dbReference type="SAM" id="Phobius"/>
    </source>
</evidence>
<feature type="transmembrane region" description="Helical" evidence="1">
    <location>
        <begin position="172"/>
        <end position="193"/>
    </location>
</feature>
<evidence type="ECO:0000313" key="3">
    <source>
        <dbReference type="Proteomes" id="UP001163046"/>
    </source>
</evidence>
<proteinExistence type="predicted"/>
<evidence type="ECO:0008006" key="4">
    <source>
        <dbReference type="Google" id="ProtNLM"/>
    </source>
</evidence>
<evidence type="ECO:0000313" key="2">
    <source>
        <dbReference type="EMBL" id="KAJ7379833.1"/>
    </source>
</evidence>
<sequence length="261" mass="29019">MSRIWQCLQSKFATMGDTVYYAISDSLTDPELVMVIPPTEVPPVRIRSPNGCLPIISDKGMDPNSAIQQSGTITRNTEKTTGIAFSGGGIRSAAFCSGALRKMLQDDVPMEYLSCVSGGGYTGAAFMDWKYRQSAKKDNNIEWHKELFERMRANAGYICNWQNSILGICQSLLLTSVLIFVVCILPCILWLPYALPVAVTVDFLFGDILRQSPICPHGVQQDTWSSVLMMELYNGCHPYQTSTALYNYSNSFPCVLCPFKM</sequence>
<dbReference type="Gene3D" id="3.40.1090.10">
    <property type="entry name" value="Cytosolic phospholipase A2 catalytic domain"/>
    <property type="match status" value="1"/>
</dbReference>
<dbReference type="InterPro" id="IPR016035">
    <property type="entry name" value="Acyl_Trfase/lysoPLipase"/>
</dbReference>